<accession>A0A2T6ZEG6</accession>
<name>A0A2T6ZEG6_TUBBO</name>
<organism evidence="2 3">
    <name type="scientific">Tuber borchii</name>
    <name type="common">White truffle</name>
    <dbReference type="NCBI Taxonomy" id="42251"/>
    <lineage>
        <taxon>Eukaryota</taxon>
        <taxon>Fungi</taxon>
        <taxon>Dikarya</taxon>
        <taxon>Ascomycota</taxon>
        <taxon>Pezizomycotina</taxon>
        <taxon>Pezizomycetes</taxon>
        <taxon>Pezizales</taxon>
        <taxon>Tuberaceae</taxon>
        <taxon>Tuber</taxon>
    </lineage>
</organism>
<dbReference type="GO" id="GO:0003676">
    <property type="term" value="F:nucleic acid binding"/>
    <property type="evidence" value="ECO:0007669"/>
    <property type="project" value="InterPro"/>
</dbReference>
<dbReference type="Proteomes" id="UP000244722">
    <property type="component" value="Unassembled WGS sequence"/>
</dbReference>
<protein>
    <submittedName>
        <fullName evidence="2">Uncharacterized protein</fullName>
    </submittedName>
</protein>
<reference evidence="2 3" key="1">
    <citation type="submission" date="2017-04" db="EMBL/GenBank/DDBJ databases">
        <title>Draft genome sequence of Tuber borchii Vittad., a whitish edible truffle.</title>
        <authorList>
            <consortium name="DOE Joint Genome Institute"/>
            <person name="Murat C."/>
            <person name="Kuo A."/>
            <person name="Barry K.W."/>
            <person name="Clum A."/>
            <person name="Dockter R.B."/>
            <person name="Fauchery L."/>
            <person name="Iotti M."/>
            <person name="Kohler A."/>
            <person name="Labutti K."/>
            <person name="Lindquist E.A."/>
            <person name="Lipzen A."/>
            <person name="Ohm R.A."/>
            <person name="Wang M."/>
            <person name="Grigoriev I.V."/>
            <person name="Zambonelli A."/>
            <person name="Martin F.M."/>
        </authorList>
    </citation>
    <scope>NUCLEOTIDE SEQUENCE [LARGE SCALE GENOMIC DNA]</scope>
    <source>
        <strain evidence="2 3">Tbo3840</strain>
    </source>
</reference>
<gene>
    <name evidence="2" type="ORF">B9Z19DRAFT_1068649</name>
</gene>
<proteinExistence type="predicted"/>
<dbReference type="SUPFAM" id="SSF54928">
    <property type="entry name" value="RNA-binding domain, RBD"/>
    <property type="match status" value="1"/>
</dbReference>
<dbReference type="InterPro" id="IPR035979">
    <property type="entry name" value="RBD_domain_sf"/>
</dbReference>
<sequence>MAPIRMAGMVLPGMVCSLKHETSPSDEQSTPFPVAVPSAQEAETPTPSTSRSFFYVIIPEAVPEIPKLEDPANLFVKNFDEDIISDPDELKKPFELYDPVASVHLAMIPGTNRSI</sequence>
<dbReference type="STRING" id="42251.A0A2T6ZEG6"/>
<dbReference type="AlphaFoldDB" id="A0A2T6ZEG6"/>
<comment type="caution">
    <text evidence="2">The sequence shown here is derived from an EMBL/GenBank/DDBJ whole genome shotgun (WGS) entry which is preliminary data.</text>
</comment>
<evidence type="ECO:0000313" key="3">
    <source>
        <dbReference type="Proteomes" id="UP000244722"/>
    </source>
</evidence>
<dbReference type="OrthoDB" id="439808at2759"/>
<evidence type="ECO:0000313" key="2">
    <source>
        <dbReference type="EMBL" id="PUU73872.1"/>
    </source>
</evidence>
<dbReference type="EMBL" id="NESQ01000337">
    <property type="protein sequence ID" value="PUU73872.1"/>
    <property type="molecule type" value="Genomic_DNA"/>
</dbReference>
<keyword evidence="3" id="KW-1185">Reference proteome</keyword>
<evidence type="ECO:0000256" key="1">
    <source>
        <dbReference type="SAM" id="MobiDB-lite"/>
    </source>
</evidence>
<feature type="region of interest" description="Disordered" evidence="1">
    <location>
        <begin position="19"/>
        <end position="47"/>
    </location>
</feature>